<reference evidence="1" key="2">
    <citation type="journal article" date="2022" name="Elife">
        <title>Obligate sexual reproduction of a homothallic fungus closely related to the Cryptococcus pathogenic species complex.</title>
        <authorList>
            <person name="Passer A.R."/>
            <person name="Clancey S.A."/>
            <person name="Shea T."/>
            <person name="David-Palma M."/>
            <person name="Averette A.F."/>
            <person name="Boekhout T."/>
            <person name="Porcel B.M."/>
            <person name="Nowrousian M."/>
            <person name="Cuomo C.A."/>
            <person name="Sun S."/>
            <person name="Heitman J."/>
            <person name="Coelho M.A."/>
        </authorList>
    </citation>
    <scope>NUCLEOTIDE SEQUENCE</scope>
    <source>
        <strain evidence="1">CBS 7841</strain>
    </source>
</reference>
<keyword evidence="2" id="KW-1185">Reference proteome</keyword>
<dbReference type="GeneID" id="91088490"/>
<dbReference type="AlphaFoldDB" id="A0A1E3I7R7"/>
<accession>A0A1E3I7R7</accession>
<gene>
    <name evidence="1" type="ORF">L203_104280</name>
</gene>
<dbReference type="KEGG" id="cdep:91088490"/>
<reference evidence="1" key="3">
    <citation type="submission" date="2024-01" db="EMBL/GenBank/DDBJ databases">
        <authorList>
            <person name="Coelho M.A."/>
            <person name="David-Palma M."/>
            <person name="Shea T."/>
            <person name="Sun S."/>
            <person name="Cuomo C.A."/>
            <person name="Heitman J."/>
        </authorList>
    </citation>
    <scope>NUCLEOTIDE SEQUENCE</scope>
    <source>
        <strain evidence="1">CBS 7841</strain>
    </source>
</reference>
<evidence type="ECO:0000313" key="2">
    <source>
        <dbReference type="Proteomes" id="UP000094043"/>
    </source>
</evidence>
<dbReference type="VEuPathDB" id="FungiDB:L203_05286"/>
<dbReference type="InterPro" id="IPR029062">
    <property type="entry name" value="Class_I_gatase-like"/>
</dbReference>
<dbReference type="CDD" id="cd01741">
    <property type="entry name" value="GATase1_1"/>
    <property type="match status" value="1"/>
</dbReference>
<dbReference type="PANTHER" id="PTHR42695">
    <property type="entry name" value="GLUTAMINE AMIDOTRANSFERASE YLR126C-RELATED"/>
    <property type="match status" value="1"/>
</dbReference>
<dbReference type="Proteomes" id="UP000094043">
    <property type="component" value="Chromosome 5"/>
</dbReference>
<dbReference type="InterPro" id="IPR017926">
    <property type="entry name" value="GATASE"/>
</dbReference>
<sequence length="290" mass="32466">MTKRVVKVALLICDTPVDDVVRDFGNYYDIYKRWLLESLETYPDQAISSSINLIIDGYNVVDQEYPEWNRLQYGVEEAYDCVMITGSKHTAYDTSNPFIPPLIEFVRKIINSPNTLHIKLIGICFGHQILSIALGGKCESGNNGWEIGVYGCKLTAEGKYWWTGDVEDQGGEDIVYVQQMHKDHVPFVPPGCILLAKSDKYPVHSVLKLHPASTQNNPLAQMLTIQGHPEYTPSIVHHVINNRAASGVFDNTTVQEARRRAGGRYGTGGEGFGRIGWAIWRVMLQNAPPT</sequence>
<dbReference type="Pfam" id="PF00117">
    <property type="entry name" value="GATase"/>
    <property type="match status" value="1"/>
</dbReference>
<dbReference type="InterPro" id="IPR044992">
    <property type="entry name" value="ChyE-like"/>
</dbReference>
<dbReference type="GO" id="GO:0005634">
    <property type="term" value="C:nucleus"/>
    <property type="evidence" value="ECO:0007669"/>
    <property type="project" value="TreeGrafter"/>
</dbReference>
<proteinExistence type="predicted"/>
<dbReference type="SUPFAM" id="SSF52317">
    <property type="entry name" value="Class I glutamine amidotransferase-like"/>
    <property type="match status" value="1"/>
</dbReference>
<dbReference type="OrthoDB" id="92161at2759"/>
<evidence type="ECO:0000313" key="1">
    <source>
        <dbReference type="EMBL" id="WVN89064.1"/>
    </source>
</evidence>
<dbReference type="RefSeq" id="XP_066069764.1">
    <property type="nucleotide sequence ID" value="XM_066213667.1"/>
</dbReference>
<dbReference type="Gene3D" id="3.40.50.880">
    <property type="match status" value="1"/>
</dbReference>
<protein>
    <submittedName>
        <fullName evidence="1">Uncharacterized protein</fullName>
    </submittedName>
</protein>
<dbReference type="PANTHER" id="PTHR42695:SF5">
    <property type="entry name" value="GLUTAMINE AMIDOTRANSFERASE YLR126C-RELATED"/>
    <property type="match status" value="1"/>
</dbReference>
<dbReference type="GO" id="GO:0005829">
    <property type="term" value="C:cytosol"/>
    <property type="evidence" value="ECO:0007669"/>
    <property type="project" value="TreeGrafter"/>
</dbReference>
<dbReference type="EMBL" id="CP143788">
    <property type="protein sequence ID" value="WVN89064.1"/>
    <property type="molecule type" value="Genomic_DNA"/>
</dbReference>
<organism evidence="1 2">
    <name type="scientific">Cryptococcus depauperatus CBS 7841</name>
    <dbReference type="NCBI Taxonomy" id="1295531"/>
    <lineage>
        <taxon>Eukaryota</taxon>
        <taxon>Fungi</taxon>
        <taxon>Dikarya</taxon>
        <taxon>Basidiomycota</taxon>
        <taxon>Agaricomycotina</taxon>
        <taxon>Tremellomycetes</taxon>
        <taxon>Tremellales</taxon>
        <taxon>Cryptococcaceae</taxon>
        <taxon>Cryptococcus</taxon>
    </lineage>
</organism>
<name>A0A1E3I7R7_9TREE</name>
<reference evidence="1" key="1">
    <citation type="submission" date="2016-06" db="EMBL/GenBank/DDBJ databases">
        <authorList>
            <person name="Cuomo C."/>
            <person name="Litvintseva A."/>
            <person name="Heitman J."/>
            <person name="Chen Y."/>
            <person name="Sun S."/>
            <person name="Springer D."/>
            <person name="Dromer F."/>
            <person name="Young S."/>
            <person name="Zeng Q."/>
            <person name="Chapman S."/>
            <person name="Gujja S."/>
            <person name="Saif S."/>
            <person name="Birren B."/>
        </authorList>
    </citation>
    <scope>NUCLEOTIDE SEQUENCE</scope>
    <source>
        <strain evidence="1">CBS 7841</strain>
    </source>
</reference>